<proteinExistence type="predicted"/>
<dbReference type="Proteomes" id="UP000006286">
    <property type="component" value="Chromosome"/>
</dbReference>
<dbReference type="Pfam" id="PF01553">
    <property type="entry name" value="Acyltransferase"/>
    <property type="match status" value="1"/>
</dbReference>
<feature type="domain" description="Phospholipid/glycerol acyltransferase" evidence="8">
    <location>
        <begin position="84"/>
        <end position="193"/>
    </location>
</feature>
<dbReference type="InterPro" id="IPR002123">
    <property type="entry name" value="Plipid/glycerol_acylTrfase"/>
</dbReference>
<dbReference type="GO" id="GO:0016020">
    <property type="term" value="C:membrane"/>
    <property type="evidence" value="ECO:0007669"/>
    <property type="project" value="UniProtKB-SubCell"/>
</dbReference>
<protein>
    <submittedName>
        <fullName evidence="9">Acyltransferase domain protein</fullName>
    </submittedName>
</protein>
<dbReference type="eggNOG" id="COG0204">
    <property type="taxonomic scope" value="Bacteria"/>
</dbReference>
<name>K0CGR1_ALCDB</name>
<dbReference type="GO" id="GO:0016746">
    <property type="term" value="F:acyltransferase activity"/>
    <property type="evidence" value="ECO:0007669"/>
    <property type="project" value="UniProtKB-KW"/>
</dbReference>
<keyword evidence="5" id="KW-0443">Lipid metabolism</keyword>
<dbReference type="CDD" id="cd07989">
    <property type="entry name" value="LPLAT_AGPAT-like"/>
    <property type="match status" value="1"/>
</dbReference>
<evidence type="ECO:0000256" key="2">
    <source>
        <dbReference type="ARBA" id="ARBA00022679"/>
    </source>
</evidence>
<gene>
    <name evidence="9" type="primary">plsC2</name>
    <name evidence="9" type="ordered locus">B5T_03323</name>
</gene>
<dbReference type="RefSeq" id="WP_014995652.1">
    <property type="nucleotide sequence ID" value="NC_018691.1"/>
</dbReference>
<evidence type="ECO:0000259" key="8">
    <source>
        <dbReference type="SMART" id="SM00563"/>
    </source>
</evidence>
<evidence type="ECO:0000256" key="5">
    <source>
        <dbReference type="ARBA" id="ARBA00023098"/>
    </source>
</evidence>
<organism evidence="9 10">
    <name type="scientific">Alcanivorax dieselolei (strain DSM 16502 / CGMCC 1.3690 / MCCC 1A00001 / B-5)</name>
    <name type="common">Alloalcanivorax dieselolei</name>
    <dbReference type="NCBI Taxonomy" id="930169"/>
    <lineage>
        <taxon>Bacteria</taxon>
        <taxon>Pseudomonadati</taxon>
        <taxon>Pseudomonadota</taxon>
        <taxon>Gammaproteobacteria</taxon>
        <taxon>Oceanospirillales</taxon>
        <taxon>Alcanivoracaceae</taxon>
        <taxon>Alloalcanivorax</taxon>
    </lineage>
</organism>
<keyword evidence="6" id="KW-0472">Membrane</keyword>
<keyword evidence="3" id="KW-0812">Transmembrane</keyword>
<accession>K0CGR1</accession>
<dbReference type="PANTHER" id="PTHR23063:SF52">
    <property type="entry name" value="LYSOPHOSPHATIDYLCHOLINE ACYLTRANSFERASE"/>
    <property type="match status" value="1"/>
</dbReference>
<dbReference type="HOGENOM" id="CLU_027938_0_1_6"/>
<evidence type="ECO:0000313" key="9">
    <source>
        <dbReference type="EMBL" id="AFT71590.1"/>
    </source>
</evidence>
<evidence type="ECO:0000256" key="3">
    <source>
        <dbReference type="ARBA" id="ARBA00022692"/>
    </source>
</evidence>
<evidence type="ECO:0000256" key="6">
    <source>
        <dbReference type="ARBA" id="ARBA00023136"/>
    </source>
</evidence>
<reference evidence="9 10" key="1">
    <citation type="journal article" date="2012" name="J. Bacteriol.">
        <title>Complete genome sequence of Alcanivorax dieselolei type strain B5.</title>
        <authorList>
            <person name="Lai Q."/>
            <person name="Li W."/>
            <person name="Shao Z."/>
        </authorList>
    </citation>
    <scope>NUCLEOTIDE SEQUENCE [LARGE SCALE GENOMIC DNA]</scope>
    <source>
        <strain evidence="10">DSM 16502 / CGMCC 1.3690 / B-5</strain>
    </source>
</reference>
<dbReference type="PANTHER" id="PTHR23063">
    <property type="entry name" value="PHOSPHOLIPID ACYLTRANSFERASE"/>
    <property type="match status" value="1"/>
</dbReference>
<dbReference type="SUPFAM" id="SSF69593">
    <property type="entry name" value="Glycerol-3-phosphate (1)-acyltransferase"/>
    <property type="match status" value="1"/>
</dbReference>
<dbReference type="GO" id="GO:0006629">
    <property type="term" value="P:lipid metabolic process"/>
    <property type="evidence" value="ECO:0007669"/>
    <property type="project" value="UniProtKB-KW"/>
</dbReference>
<keyword evidence="7 9" id="KW-0012">Acyltransferase</keyword>
<comment type="subcellular location">
    <subcellularLocation>
        <location evidence="1">Membrane</location>
    </subcellularLocation>
</comment>
<dbReference type="STRING" id="930169.B5T_03323"/>
<sequence length="264" mass="29647">MERLETAAANRHGTGLAAALRRAWRLPLVVLHILAGVLEALWLRARYPRSHPAMVMAKQRWYLRLLSLLGVRLRVTGAPAGGAMLLISNHVSWLDIPVIGALRPCDMLSKAEVAEWPVIGWLARNVGTLFIRRGRGEVSRKVEEIRERLAGGRSVLVFPEGTTTDGRAVRRFFPQLLAAADQAPVQPVALRYRDHNGDFDPTLAFIGNDEFHHHLWRLLGRPRVIVDLTFGAPLPADDDPKRLSERARDWIAERLTRDAGRQTL</sequence>
<keyword evidence="2 9" id="KW-0808">Transferase</keyword>
<dbReference type="EMBL" id="CP003466">
    <property type="protein sequence ID" value="AFT71590.1"/>
    <property type="molecule type" value="Genomic_DNA"/>
</dbReference>
<dbReference type="SMART" id="SM00563">
    <property type="entry name" value="PlsC"/>
    <property type="match status" value="1"/>
</dbReference>
<dbReference type="AlphaFoldDB" id="K0CGR1"/>
<evidence type="ECO:0000256" key="7">
    <source>
        <dbReference type="ARBA" id="ARBA00023315"/>
    </source>
</evidence>
<dbReference type="PATRIC" id="fig|930169.3.peg.3281"/>
<keyword evidence="4" id="KW-1133">Transmembrane helix</keyword>
<dbReference type="KEGG" id="adi:B5T_03323"/>
<dbReference type="OrthoDB" id="9806880at2"/>
<evidence type="ECO:0000256" key="4">
    <source>
        <dbReference type="ARBA" id="ARBA00022989"/>
    </source>
</evidence>
<keyword evidence="10" id="KW-1185">Reference proteome</keyword>
<evidence type="ECO:0000313" key="10">
    <source>
        <dbReference type="Proteomes" id="UP000006286"/>
    </source>
</evidence>
<evidence type="ECO:0000256" key="1">
    <source>
        <dbReference type="ARBA" id="ARBA00004370"/>
    </source>
</evidence>